<dbReference type="GO" id="GO:0010181">
    <property type="term" value="F:FMN binding"/>
    <property type="evidence" value="ECO:0007669"/>
    <property type="project" value="TreeGrafter"/>
</dbReference>
<evidence type="ECO:0000259" key="1">
    <source>
        <dbReference type="Pfam" id="PF03358"/>
    </source>
</evidence>
<proteinExistence type="predicted"/>
<dbReference type="Proteomes" id="UP000236723">
    <property type="component" value="Unassembled WGS sequence"/>
</dbReference>
<dbReference type="RefSeq" id="WP_103941617.1">
    <property type="nucleotide sequence ID" value="NZ_FNVO01000015.1"/>
</dbReference>
<dbReference type="GO" id="GO:0005829">
    <property type="term" value="C:cytosol"/>
    <property type="evidence" value="ECO:0007669"/>
    <property type="project" value="TreeGrafter"/>
</dbReference>
<dbReference type="GO" id="GO:0016491">
    <property type="term" value="F:oxidoreductase activity"/>
    <property type="evidence" value="ECO:0007669"/>
    <property type="project" value="InterPro"/>
</dbReference>
<dbReference type="OrthoDB" id="9812295at2"/>
<name>A0A1H6DC43_9ACTN</name>
<dbReference type="InterPro" id="IPR005025">
    <property type="entry name" value="FMN_Rdtase-like_dom"/>
</dbReference>
<evidence type="ECO:0000313" key="2">
    <source>
        <dbReference type="EMBL" id="SEG82383.1"/>
    </source>
</evidence>
<feature type="domain" description="NADPH-dependent FMN reductase-like" evidence="1">
    <location>
        <begin position="8"/>
        <end position="141"/>
    </location>
</feature>
<reference evidence="3" key="1">
    <citation type="submission" date="2016-10" db="EMBL/GenBank/DDBJ databases">
        <authorList>
            <person name="Varghese N."/>
            <person name="Submissions S."/>
        </authorList>
    </citation>
    <scope>NUCLEOTIDE SEQUENCE [LARGE SCALE GENOMIC DNA]</scope>
    <source>
        <strain evidence="3">DSM 43163</strain>
    </source>
</reference>
<dbReference type="PANTHER" id="PTHR30543:SF21">
    <property type="entry name" value="NAD(P)H-DEPENDENT FMN REDUCTASE LOT6"/>
    <property type="match status" value="1"/>
</dbReference>
<dbReference type="InterPro" id="IPR050712">
    <property type="entry name" value="NAD(P)H-dep_reductase"/>
</dbReference>
<evidence type="ECO:0000313" key="3">
    <source>
        <dbReference type="Proteomes" id="UP000236723"/>
    </source>
</evidence>
<dbReference type="EMBL" id="FNVO01000015">
    <property type="protein sequence ID" value="SEG82383.1"/>
    <property type="molecule type" value="Genomic_DNA"/>
</dbReference>
<dbReference type="Gene3D" id="3.40.50.360">
    <property type="match status" value="1"/>
</dbReference>
<organism evidence="2 3">
    <name type="scientific">Thermomonospora echinospora</name>
    <dbReference type="NCBI Taxonomy" id="1992"/>
    <lineage>
        <taxon>Bacteria</taxon>
        <taxon>Bacillati</taxon>
        <taxon>Actinomycetota</taxon>
        <taxon>Actinomycetes</taxon>
        <taxon>Streptosporangiales</taxon>
        <taxon>Thermomonosporaceae</taxon>
        <taxon>Thermomonospora</taxon>
    </lineage>
</organism>
<dbReference type="Pfam" id="PF03358">
    <property type="entry name" value="FMN_red"/>
    <property type="match status" value="1"/>
</dbReference>
<dbReference type="AlphaFoldDB" id="A0A1H6DC43"/>
<sequence>MSKEPLDLVLITGSARRGRFCPTVTGWFAGRARLRTDMRVEVVDPAESPSRPGGEAAEPTLSARLAAADAFVVVTPEYNHSFPAPLKHLIDSHHREWHAKPVGFVSYGGISGGLRAVEQLRLVFAELHAVTIRDTVSFHNARERFDAEGDPKDPASNVAATTLLDRLSWWGRVLRDARTEHPYVA</sequence>
<gene>
    <name evidence="2" type="ORF">SAMN04489712_11518</name>
</gene>
<dbReference type="InterPro" id="IPR029039">
    <property type="entry name" value="Flavoprotein-like_sf"/>
</dbReference>
<protein>
    <submittedName>
        <fullName evidence="2">NAD(P)H-dependent FMN reductase</fullName>
    </submittedName>
</protein>
<dbReference type="SUPFAM" id="SSF52218">
    <property type="entry name" value="Flavoproteins"/>
    <property type="match status" value="1"/>
</dbReference>
<accession>A0A1H6DC43</accession>
<dbReference type="PANTHER" id="PTHR30543">
    <property type="entry name" value="CHROMATE REDUCTASE"/>
    <property type="match status" value="1"/>
</dbReference>
<keyword evidence="3" id="KW-1185">Reference proteome</keyword>